<keyword evidence="3" id="KW-1185">Reference proteome</keyword>
<reference evidence="4" key="1">
    <citation type="submission" date="2025-08" db="UniProtKB">
        <authorList>
            <consortium name="RefSeq"/>
        </authorList>
    </citation>
    <scope>IDENTIFICATION</scope>
</reference>
<dbReference type="InterPro" id="IPR026156">
    <property type="entry name" value="FNIP_fam"/>
</dbReference>
<feature type="compositionally biased region" description="Basic and acidic residues" evidence="1">
    <location>
        <begin position="1"/>
        <end position="111"/>
    </location>
</feature>
<organism evidence="3 4">
    <name type="scientific">Priapulus caudatus</name>
    <name type="common">Priapulid worm</name>
    <dbReference type="NCBI Taxonomy" id="37621"/>
    <lineage>
        <taxon>Eukaryota</taxon>
        <taxon>Metazoa</taxon>
        <taxon>Ecdysozoa</taxon>
        <taxon>Scalidophora</taxon>
        <taxon>Priapulida</taxon>
        <taxon>Priapulimorpha</taxon>
        <taxon>Priapulimorphida</taxon>
        <taxon>Priapulidae</taxon>
        <taxon>Priapulus</taxon>
    </lineage>
</organism>
<dbReference type="PANTHER" id="PTHR21634:SF9">
    <property type="entry name" value="RE13835P"/>
    <property type="match status" value="1"/>
</dbReference>
<evidence type="ECO:0000313" key="3">
    <source>
        <dbReference type="Proteomes" id="UP000695022"/>
    </source>
</evidence>
<dbReference type="PRINTS" id="PR02073">
    <property type="entry name" value="FOLLICULNIP1"/>
</dbReference>
<evidence type="ECO:0000256" key="1">
    <source>
        <dbReference type="SAM" id="MobiDB-lite"/>
    </source>
</evidence>
<evidence type="ECO:0000313" key="4">
    <source>
        <dbReference type="RefSeq" id="XP_014678287.1"/>
    </source>
</evidence>
<name>A0ABM1F1G6_PRICU</name>
<feature type="region of interest" description="Disordered" evidence="1">
    <location>
        <begin position="1"/>
        <end position="125"/>
    </location>
</feature>
<sequence>MIERKGPKQEKVERRELKQEEGERKGQEEEGEVLRKEHEHENTKRKQQGQEELERKPEQEQHERRWSEQEGKEQVGVESKEREAEDVERRTPGQERKKMEQEEEGRKESQRRPTHLLTRLMRRPSVAGRDTARVFDGARELPLPRCEARTVDGRQESLAWSLVAGYTQRYASDFVLQGTTDANFKTRLVRDLSSATQHVVVDEPVSESVAIVADTDTWSVTQLSCQGERPDEVTEAQLPFARLVADMLESVNELWKLRVPTEFCLMHLEDRLQELYFQSKLVVEYIKSRNYVDLWLDGRLRSLRVMSCRRRPPRHAYRRTVHASPDVSLNIDPPCRTTAAVTATPSFVTAAMSTCIAVVSLTGLR</sequence>
<proteinExistence type="predicted"/>
<dbReference type="Pfam" id="PF14638">
    <property type="entry name" value="FNIP_C"/>
    <property type="match status" value="1"/>
</dbReference>
<gene>
    <name evidence="4" type="primary">LOC106818082</name>
</gene>
<dbReference type="RefSeq" id="XP_014678287.1">
    <property type="nucleotide sequence ID" value="XM_014822801.1"/>
</dbReference>
<dbReference type="PROSITE" id="PS51836">
    <property type="entry name" value="DENN_FNIP12"/>
    <property type="match status" value="1"/>
</dbReference>
<evidence type="ECO:0000259" key="2">
    <source>
        <dbReference type="PROSITE" id="PS51836"/>
    </source>
</evidence>
<accession>A0ABM1F1G6</accession>
<protein>
    <submittedName>
        <fullName evidence="4">Folliculin-interacting protein 1-like</fullName>
    </submittedName>
</protein>
<dbReference type="InterPro" id="IPR037545">
    <property type="entry name" value="DENN_FNIP1/2"/>
</dbReference>
<dbReference type="PANTHER" id="PTHR21634">
    <property type="entry name" value="RE13835P"/>
    <property type="match status" value="1"/>
</dbReference>
<dbReference type="GeneID" id="106818082"/>
<feature type="domain" description="UDENN FNIP1/2-type" evidence="2">
    <location>
        <begin position="1"/>
        <end position="345"/>
    </location>
</feature>
<dbReference type="InterPro" id="IPR028086">
    <property type="entry name" value="FNIP_C_dom"/>
</dbReference>
<dbReference type="Proteomes" id="UP000695022">
    <property type="component" value="Unplaced"/>
</dbReference>